<evidence type="ECO:0000256" key="1">
    <source>
        <dbReference type="SAM" id="MobiDB-lite"/>
    </source>
</evidence>
<evidence type="ECO:0000313" key="2">
    <source>
        <dbReference type="EMBL" id="KAH0922235.1"/>
    </source>
</evidence>
<sequence length="225" mass="23837">MKRKDDNHSLAVSYTSSSTQGPREQRNQLFSVLGSLTDPEEEESKDSSEILNYQEEEVCKWSSVATHAERELNGLSTVWLMNVALSLSSVVDVLSIISWLTILDFRKETSKDSTSRRRVPSTVLSHIATLPSSWFKAFPPFYVSWESVRTGRDGGLGGVGAGAGGRVIGAGFVVVVEASCWADNWCNLWSCGGETVGVTSGGGVVGDAGGGVAETGGTTVVGVVA</sequence>
<evidence type="ECO:0000313" key="3">
    <source>
        <dbReference type="Proteomes" id="UP000824890"/>
    </source>
</evidence>
<dbReference type="Proteomes" id="UP000824890">
    <property type="component" value="Unassembled WGS sequence"/>
</dbReference>
<proteinExistence type="predicted"/>
<comment type="caution">
    <text evidence="2">The sequence shown here is derived from an EMBL/GenBank/DDBJ whole genome shotgun (WGS) entry which is preliminary data.</text>
</comment>
<protein>
    <submittedName>
        <fullName evidence="2">Uncharacterized protein</fullName>
    </submittedName>
</protein>
<keyword evidence="3" id="KW-1185">Reference proteome</keyword>
<dbReference type="EMBL" id="JAGKQM010000006">
    <property type="protein sequence ID" value="KAH0922235.1"/>
    <property type="molecule type" value="Genomic_DNA"/>
</dbReference>
<feature type="region of interest" description="Disordered" evidence="1">
    <location>
        <begin position="1"/>
        <end position="49"/>
    </location>
</feature>
<organism evidence="2 3">
    <name type="scientific">Brassica napus</name>
    <name type="common">Rape</name>
    <dbReference type="NCBI Taxonomy" id="3708"/>
    <lineage>
        <taxon>Eukaryota</taxon>
        <taxon>Viridiplantae</taxon>
        <taxon>Streptophyta</taxon>
        <taxon>Embryophyta</taxon>
        <taxon>Tracheophyta</taxon>
        <taxon>Spermatophyta</taxon>
        <taxon>Magnoliopsida</taxon>
        <taxon>eudicotyledons</taxon>
        <taxon>Gunneridae</taxon>
        <taxon>Pentapetalae</taxon>
        <taxon>rosids</taxon>
        <taxon>malvids</taxon>
        <taxon>Brassicales</taxon>
        <taxon>Brassicaceae</taxon>
        <taxon>Brassiceae</taxon>
        <taxon>Brassica</taxon>
    </lineage>
</organism>
<accession>A0ABQ8CYR2</accession>
<name>A0ABQ8CYR2_BRANA</name>
<reference evidence="2 3" key="1">
    <citation type="submission" date="2021-05" db="EMBL/GenBank/DDBJ databases">
        <title>Genome Assembly of Synthetic Allotetraploid Brassica napus Reveals Homoeologous Exchanges between Subgenomes.</title>
        <authorList>
            <person name="Davis J.T."/>
        </authorList>
    </citation>
    <scope>NUCLEOTIDE SEQUENCE [LARGE SCALE GENOMIC DNA]</scope>
    <source>
        <strain evidence="3">cv. Da-Ae</strain>
        <tissue evidence="2">Seedling</tissue>
    </source>
</reference>
<gene>
    <name evidence="2" type="ORF">HID58_022253</name>
</gene>
<feature type="compositionally biased region" description="Polar residues" evidence="1">
    <location>
        <begin position="10"/>
        <end position="30"/>
    </location>
</feature>